<proteinExistence type="predicted"/>
<protein>
    <submittedName>
        <fullName evidence="2">Uncharacterized protein</fullName>
    </submittedName>
</protein>
<dbReference type="EMBL" id="CP001657">
    <property type="protein sequence ID" value="ACT13116.1"/>
    <property type="molecule type" value="Genomic_DNA"/>
</dbReference>
<sequence>MDMILLNFFYFSLLGVGIYKIYSFLKCFFIAVHAHYWGD</sequence>
<evidence type="ECO:0000313" key="3">
    <source>
        <dbReference type="Proteomes" id="UP000002736"/>
    </source>
</evidence>
<organism evidence="2 3">
    <name type="scientific">Pectobacterium carotovorum subsp. carotovorum (strain PC1)</name>
    <dbReference type="NCBI Taxonomy" id="561230"/>
    <lineage>
        <taxon>Bacteria</taxon>
        <taxon>Pseudomonadati</taxon>
        <taxon>Pseudomonadota</taxon>
        <taxon>Gammaproteobacteria</taxon>
        <taxon>Enterobacterales</taxon>
        <taxon>Pectobacteriaceae</taxon>
        <taxon>Pectobacterium</taxon>
    </lineage>
</organism>
<dbReference type="KEGG" id="pct:PC1_2076"/>
<keyword evidence="1" id="KW-0472">Membrane</keyword>
<gene>
    <name evidence="2" type="ordered locus">PC1_2076</name>
</gene>
<accession>C6DHU3</accession>
<feature type="transmembrane region" description="Helical" evidence="1">
    <location>
        <begin position="6"/>
        <end position="25"/>
    </location>
</feature>
<evidence type="ECO:0000313" key="2">
    <source>
        <dbReference type="EMBL" id="ACT13116.1"/>
    </source>
</evidence>
<reference evidence="2 3" key="1">
    <citation type="submission" date="2009-07" db="EMBL/GenBank/DDBJ databases">
        <title>Complete sequence of Pectobacterium carotovorum subsp. carotovorum PC1.</title>
        <authorList>
            <consortium name="US DOE Joint Genome Institute"/>
            <person name="Lucas S."/>
            <person name="Copeland A."/>
            <person name="Lapidus A."/>
            <person name="Glavina del Rio T."/>
            <person name="Tice H."/>
            <person name="Bruce D."/>
            <person name="Goodwin L."/>
            <person name="Pitluck S."/>
            <person name="Munk A.C."/>
            <person name="Brettin T."/>
            <person name="Detter J.C."/>
            <person name="Han C."/>
            <person name="Tapia R."/>
            <person name="Larimer F."/>
            <person name="Land M."/>
            <person name="Hauser L."/>
            <person name="Kyrpides N."/>
            <person name="Mikhailova N."/>
            <person name="Balakrishnan V."/>
            <person name="Glasner J."/>
            <person name="Perna N.T."/>
        </authorList>
    </citation>
    <scope>NUCLEOTIDE SEQUENCE [LARGE SCALE GENOMIC DNA]</scope>
    <source>
        <strain evidence="2 3">PC1</strain>
    </source>
</reference>
<keyword evidence="1" id="KW-1133">Transmembrane helix</keyword>
<evidence type="ECO:0000256" key="1">
    <source>
        <dbReference type="SAM" id="Phobius"/>
    </source>
</evidence>
<dbReference type="AlphaFoldDB" id="C6DHU3"/>
<dbReference type="STRING" id="561230.PC1_2076"/>
<dbReference type="Proteomes" id="UP000002736">
    <property type="component" value="Chromosome"/>
</dbReference>
<dbReference type="HOGENOM" id="CLU_219780_0_0_6"/>
<keyword evidence="1" id="KW-0812">Transmembrane</keyword>
<name>C6DHU3_PECCP</name>